<dbReference type="Pfam" id="PF00534">
    <property type="entry name" value="Glycos_transf_1"/>
    <property type="match status" value="1"/>
</dbReference>
<dbReference type="Gene3D" id="3.40.50.12580">
    <property type="match status" value="1"/>
</dbReference>
<keyword evidence="6" id="KW-0472">Membrane</keyword>
<dbReference type="PANTHER" id="PTHR37316">
    <property type="entry name" value="TEICHOIC ACID GLYCEROL-PHOSPHATE PRIMASE"/>
    <property type="match status" value="1"/>
</dbReference>
<dbReference type="Proteomes" id="UP000233440">
    <property type="component" value="Unassembled WGS sequence"/>
</dbReference>
<evidence type="ECO:0000256" key="4">
    <source>
        <dbReference type="ARBA" id="ARBA00022679"/>
    </source>
</evidence>
<dbReference type="Pfam" id="PF04464">
    <property type="entry name" value="Glyphos_transf"/>
    <property type="match status" value="1"/>
</dbReference>
<dbReference type="PANTHER" id="PTHR37316:SF3">
    <property type="entry name" value="TEICHOIC ACID GLYCEROL-PHOSPHATE TRANSFERASE"/>
    <property type="match status" value="1"/>
</dbReference>
<dbReference type="InterPro" id="IPR028098">
    <property type="entry name" value="Glyco_trans_4-like_N"/>
</dbReference>
<dbReference type="Gene3D" id="3.40.50.11820">
    <property type="match status" value="1"/>
</dbReference>
<proteinExistence type="inferred from homology"/>
<dbReference type="InterPro" id="IPR043148">
    <property type="entry name" value="TagF_C"/>
</dbReference>
<dbReference type="Pfam" id="PF13439">
    <property type="entry name" value="Glyco_transf_4"/>
    <property type="match status" value="1"/>
</dbReference>
<keyword evidence="5" id="KW-0777">Teichoic acid biosynthesis</keyword>
<dbReference type="Gene3D" id="3.40.50.2000">
    <property type="entry name" value="Glycogen Phosphorylase B"/>
    <property type="match status" value="2"/>
</dbReference>
<feature type="domain" description="Glycosyl transferase family 1" evidence="7">
    <location>
        <begin position="651"/>
        <end position="804"/>
    </location>
</feature>
<name>A0A2N3LDH7_9BACI</name>
<evidence type="ECO:0000256" key="2">
    <source>
        <dbReference type="ARBA" id="ARBA00010488"/>
    </source>
</evidence>
<evidence type="ECO:0000259" key="7">
    <source>
        <dbReference type="Pfam" id="PF00534"/>
    </source>
</evidence>
<keyword evidence="9" id="KW-0167">Capsid protein</keyword>
<comment type="subcellular location">
    <subcellularLocation>
        <location evidence="1">Cell membrane</location>
        <topology evidence="1">Peripheral membrane protein</topology>
    </subcellularLocation>
</comment>
<dbReference type="GO" id="GO:0005886">
    <property type="term" value="C:plasma membrane"/>
    <property type="evidence" value="ECO:0007669"/>
    <property type="project" value="UniProtKB-SubCell"/>
</dbReference>
<dbReference type="GO" id="GO:0047355">
    <property type="term" value="F:CDP-glycerol glycerophosphotransferase activity"/>
    <property type="evidence" value="ECO:0007669"/>
    <property type="project" value="InterPro"/>
</dbReference>
<dbReference type="InterPro" id="IPR007554">
    <property type="entry name" value="Glycerophosphate_synth"/>
</dbReference>
<dbReference type="InterPro" id="IPR043149">
    <property type="entry name" value="TagF_N"/>
</dbReference>
<feature type="domain" description="Glycosyltransferase subfamily 4-like N-terminal" evidence="8">
    <location>
        <begin position="489"/>
        <end position="610"/>
    </location>
</feature>
<dbReference type="EMBL" id="PIQO01000032">
    <property type="protein sequence ID" value="PKR82661.1"/>
    <property type="molecule type" value="Genomic_DNA"/>
</dbReference>
<keyword evidence="10" id="KW-1185">Reference proteome</keyword>
<evidence type="ECO:0000313" key="10">
    <source>
        <dbReference type="Proteomes" id="UP000233440"/>
    </source>
</evidence>
<protein>
    <submittedName>
        <fullName evidence="9">Spore coat protein CotS</fullName>
    </submittedName>
</protein>
<evidence type="ECO:0000256" key="1">
    <source>
        <dbReference type="ARBA" id="ARBA00004202"/>
    </source>
</evidence>
<dbReference type="InterPro" id="IPR051612">
    <property type="entry name" value="Teichoic_Acid_Biosynth"/>
</dbReference>
<gene>
    <name evidence="9" type="ORF">CWO92_23215</name>
</gene>
<dbReference type="AlphaFoldDB" id="A0A2N3LDH7"/>
<accession>A0A2N3LDH7</accession>
<dbReference type="OrthoDB" id="9811865at2"/>
<dbReference type="GO" id="GO:0019350">
    <property type="term" value="P:teichoic acid biosynthetic process"/>
    <property type="evidence" value="ECO:0007669"/>
    <property type="project" value="UniProtKB-KW"/>
</dbReference>
<dbReference type="InterPro" id="IPR001296">
    <property type="entry name" value="Glyco_trans_1"/>
</dbReference>
<keyword evidence="4" id="KW-0808">Transferase</keyword>
<reference evidence="9 10" key="1">
    <citation type="submission" date="2017-11" db="EMBL/GenBank/DDBJ databases">
        <title>Bacillus camelliae sp. nov., isolated from pu'er tea.</title>
        <authorList>
            <person name="Niu L."/>
        </authorList>
    </citation>
    <scope>NUCLEOTIDE SEQUENCE [LARGE SCALE GENOMIC DNA]</scope>
    <source>
        <strain evidence="9 10">7578-1</strain>
    </source>
</reference>
<dbReference type="SUPFAM" id="SSF53756">
    <property type="entry name" value="UDP-Glycosyltransferase/glycogen phosphorylase"/>
    <property type="match status" value="2"/>
</dbReference>
<evidence type="ECO:0000256" key="5">
    <source>
        <dbReference type="ARBA" id="ARBA00022944"/>
    </source>
</evidence>
<comment type="similarity">
    <text evidence="2">Belongs to the CDP-glycerol glycerophosphotransferase family.</text>
</comment>
<organism evidence="9 10">
    <name type="scientific">Heyndrickxia camelliae</name>
    <dbReference type="NCBI Taxonomy" id="1707093"/>
    <lineage>
        <taxon>Bacteria</taxon>
        <taxon>Bacillati</taxon>
        <taxon>Bacillota</taxon>
        <taxon>Bacilli</taxon>
        <taxon>Bacillales</taxon>
        <taxon>Bacillaceae</taxon>
        <taxon>Heyndrickxia</taxon>
    </lineage>
</organism>
<evidence type="ECO:0000256" key="6">
    <source>
        <dbReference type="ARBA" id="ARBA00023136"/>
    </source>
</evidence>
<dbReference type="GO" id="GO:0016757">
    <property type="term" value="F:glycosyltransferase activity"/>
    <property type="evidence" value="ECO:0007669"/>
    <property type="project" value="InterPro"/>
</dbReference>
<comment type="caution">
    <text evidence="9">The sequence shown here is derived from an EMBL/GenBank/DDBJ whole genome shotgun (WGS) entry which is preliminary data.</text>
</comment>
<evidence type="ECO:0000256" key="3">
    <source>
        <dbReference type="ARBA" id="ARBA00022475"/>
    </source>
</evidence>
<sequence length="839" mass="98091">MKRDTGFRRIIKYTYFYEKLEVKDQVILYESFHGKAMVDSPYAIFKMLVNDPKYRGYKHVWALNTTEGNLYAEEYTDHNNVEFVKVHSDKYLKYLAAAKYLINNTTFPPYFQKKAGQIYVNTWHGTPLKTLGKDMKGGLGQHKNIQRNFAHTDYLINPNIYTADKLVESHDLAGIYNGTIIHEGYPRVDLTLNANRDEIRNKMSRLVTIDKTKKIILYAPTWRGEVNSVSNTKDEIQQVIKELYQKIPDGYQLLLKVHTLMYKHIKNDKRLEEVCIPDWVDTNELLSVVDILITDYSSIFFDYLVTKKPIIFFMYDREIYETERGLYIRLDQLPGPICKDIEEVIDCMKNADTHLPFYEDKYQKYIKEFCPYDDGHATERNVEIIFQEKHTKNCFRVRNEKRNILLYCGGFLNNGITTSAINLLNNLDYSKYNLVVMDKSNYDATSTENMNKLNPMVKKFFRVGSMNTTIIESYKHNYLINKGLKNESLHKFIPRTLYNREVHRLFGDIEFDIVIDFSGYVPFWSLLFAFGNFKRKVIYQHNDMQAEYDKKINKKYKHRSNMNLIFPIYKYFDKIISVAEHTRDVNKANLQKYIPSEKAAYVHNCIDPEKVQSLVEEKSELLRVSHQQYLVMNNTTQNGILKFKGIMMPEEGKVHFVNMGRLSPEKDQKKLIIAFSKIAEVHDYVRLYIIGEGVLEHELKKLTIQLGVQDKVYFTGQLSNPFQLISTCDCFILSSNHEGQPMVLLEALIVGIPIISTDIPGSRSILQNGYGELVENSVDGLVLGMEKYLMNQLLTREFDYRTYNREALGMFYREVCGEEVEKNSVLQETKLGIYLDHTS</sequence>
<keyword evidence="9" id="KW-0946">Virion</keyword>
<evidence type="ECO:0000259" key="8">
    <source>
        <dbReference type="Pfam" id="PF13439"/>
    </source>
</evidence>
<evidence type="ECO:0000313" key="9">
    <source>
        <dbReference type="EMBL" id="PKR82661.1"/>
    </source>
</evidence>
<dbReference type="CDD" id="cd03811">
    <property type="entry name" value="GT4_GT28_WabH-like"/>
    <property type="match status" value="1"/>
</dbReference>
<keyword evidence="3" id="KW-1003">Cell membrane</keyword>